<dbReference type="SUPFAM" id="SSF55729">
    <property type="entry name" value="Acyl-CoA N-acyltransferases (Nat)"/>
    <property type="match status" value="1"/>
</dbReference>
<dbReference type="PANTHER" id="PTHR43792">
    <property type="entry name" value="GNAT FAMILY, PUTATIVE (AFU_ORTHOLOGUE AFUA_3G00765)-RELATED-RELATED"/>
    <property type="match status" value="1"/>
</dbReference>
<name>A0A1T5DVA1_9FLAO</name>
<dbReference type="GO" id="GO:0008999">
    <property type="term" value="F:protein-N-terminal-alanine acetyltransferase activity"/>
    <property type="evidence" value="ECO:0007669"/>
    <property type="project" value="TreeGrafter"/>
</dbReference>
<organism evidence="5 6">
    <name type="scientific">Soonwooa buanensis</name>
    <dbReference type="NCBI Taxonomy" id="619805"/>
    <lineage>
        <taxon>Bacteria</taxon>
        <taxon>Pseudomonadati</taxon>
        <taxon>Bacteroidota</taxon>
        <taxon>Flavobacteriia</taxon>
        <taxon>Flavobacteriales</taxon>
        <taxon>Weeksellaceae</taxon>
        <taxon>Chryseobacterium group</taxon>
        <taxon>Soonwooa</taxon>
    </lineage>
</organism>
<comment type="similarity">
    <text evidence="3">Belongs to the acetyltransferase family. RimJ subfamily.</text>
</comment>
<dbReference type="Proteomes" id="UP000191112">
    <property type="component" value="Unassembled WGS sequence"/>
</dbReference>
<dbReference type="GO" id="GO:0005737">
    <property type="term" value="C:cytoplasm"/>
    <property type="evidence" value="ECO:0007669"/>
    <property type="project" value="TreeGrafter"/>
</dbReference>
<dbReference type="InterPro" id="IPR016181">
    <property type="entry name" value="Acyl_CoA_acyltransferase"/>
</dbReference>
<dbReference type="PANTHER" id="PTHR43792:SF8">
    <property type="entry name" value="[RIBOSOMAL PROTEIN US5]-ALANINE N-ACETYLTRANSFERASE"/>
    <property type="match status" value="1"/>
</dbReference>
<dbReference type="Gene3D" id="3.40.630.30">
    <property type="match status" value="1"/>
</dbReference>
<dbReference type="AlphaFoldDB" id="A0A1T5DVA1"/>
<reference evidence="5 6" key="1">
    <citation type="submission" date="2017-02" db="EMBL/GenBank/DDBJ databases">
        <authorList>
            <person name="Peterson S.W."/>
        </authorList>
    </citation>
    <scope>NUCLEOTIDE SEQUENCE [LARGE SCALE GENOMIC DNA]</scope>
    <source>
        <strain evidence="5 6">DSM 22323</strain>
    </source>
</reference>
<gene>
    <name evidence="5" type="ORF">SAMN05660477_01064</name>
</gene>
<dbReference type="InterPro" id="IPR051531">
    <property type="entry name" value="N-acetyltransferase"/>
</dbReference>
<feature type="domain" description="N-acetyltransferase" evidence="4">
    <location>
        <begin position="11"/>
        <end position="176"/>
    </location>
</feature>
<evidence type="ECO:0000256" key="1">
    <source>
        <dbReference type="ARBA" id="ARBA00022679"/>
    </source>
</evidence>
<dbReference type="OrthoDB" id="9811523at2"/>
<sequence>MDFPKLETERLILDAPKEADLENIAKILNNEIYSKNTINIPFPYTIDSAKFWLNLSENGFKNENQYIFAIRLKDSQKIIGGIDLGIDKNFNKAELGYWLDENFWNQGFATEAVIKIIDFGFKHLKLKRIFATHFDFNPASGKVLEKSGMKKEGKLKAHTKKGNIYHNHILYAIINEDL</sequence>
<protein>
    <submittedName>
        <fullName evidence="5">Protein N-acetyltransferase, RimJ/RimL family</fullName>
    </submittedName>
</protein>
<dbReference type="PROSITE" id="PS51186">
    <property type="entry name" value="GNAT"/>
    <property type="match status" value="1"/>
</dbReference>
<evidence type="ECO:0000313" key="5">
    <source>
        <dbReference type="EMBL" id="SKB75742.1"/>
    </source>
</evidence>
<proteinExistence type="inferred from homology"/>
<evidence type="ECO:0000313" key="6">
    <source>
        <dbReference type="Proteomes" id="UP000191112"/>
    </source>
</evidence>
<accession>A0A1T5DVA1</accession>
<dbReference type="EMBL" id="FUYZ01000002">
    <property type="protein sequence ID" value="SKB75742.1"/>
    <property type="molecule type" value="Genomic_DNA"/>
</dbReference>
<keyword evidence="1 5" id="KW-0808">Transferase</keyword>
<evidence type="ECO:0000256" key="3">
    <source>
        <dbReference type="ARBA" id="ARBA00038502"/>
    </source>
</evidence>
<dbReference type="RefSeq" id="WP_079666331.1">
    <property type="nucleotide sequence ID" value="NZ_FUYZ01000002.1"/>
</dbReference>
<keyword evidence="2" id="KW-0012">Acyltransferase</keyword>
<keyword evidence="6" id="KW-1185">Reference proteome</keyword>
<dbReference type="STRING" id="619805.SAMN05660477_01064"/>
<evidence type="ECO:0000256" key="2">
    <source>
        <dbReference type="ARBA" id="ARBA00023315"/>
    </source>
</evidence>
<evidence type="ECO:0000259" key="4">
    <source>
        <dbReference type="PROSITE" id="PS51186"/>
    </source>
</evidence>
<dbReference type="Pfam" id="PF13302">
    <property type="entry name" value="Acetyltransf_3"/>
    <property type="match status" value="1"/>
</dbReference>
<dbReference type="InterPro" id="IPR000182">
    <property type="entry name" value="GNAT_dom"/>
</dbReference>